<sequence length="94" mass="10529">MSPRVKLAQKHHEKMLPSVNLAQKPHEKNPPPSVNLALKHYEKIPPCVNLAQKHHEKTFSCLEHVQCWFVSATDIGCTNIDHASTSASGTKAFY</sequence>
<accession>A0AAI8YEI2</accession>
<dbReference type="EMBL" id="CAUWAG010000006">
    <property type="protein sequence ID" value="CAJ2504348.1"/>
    <property type="molecule type" value="Genomic_DNA"/>
</dbReference>
<feature type="region of interest" description="Disordered" evidence="1">
    <location>
        <begin position="1"/>
        <end position="32"/>
    </location>
</feature>
<name>A0AAI8YEI2_9PEZI</name>
<comment type="caution">
    <text evidence="2">The sequence shown here is derived from an EMBL/GenBank/DDBJ whole genome shotgun (WGS) entry which is preliminary data.</text>
</comment>
<dbReference type="AlphaFoldDB" id="A0AAI8YEI2"/>
<reference evidence="2" key="1">
    <citation type="submission" date="2023-10" db="EMBL/GenBank/DDBJ databases">
        <authorList>
            <person name="Hackl T."/>
        </authorList>
    </citation>
    <scope>NUCLEOTIDE SEQUENCE</scope>
</reference>
<proteinExistence type="predicted"/>
<dbReference type="Proteomes" id="UP001295740">
    <property type="component" value="Unassembled WGS sequence"/>
</dbReference>
<gene>
    <name evidence="2" type="ORF">KHLLAP_LOCUS4816</name>
</gene>
<evidence type="ECO:0000256" key="1">
    <source>
        <dbReference type="SAM" id="MobiDB-lite"/>
    </source>
</evidence>
<organism evidence="2 3">
    <name type="scientific">Anthostomella pinea</name>
    <dbReference type="NCBI Taxonomy" id="933095"/>
    <lineage>
        <taxon>Eukaryota</taxon>
        <taxon>Fungi</taxon>
        <taxon>Dikarya</taxon>
        <taxon>Ascomycota</taxon>
        <taxon>Pezizomycotina</taxon>
        <taxon>Sordariomycetes</taxon>
        <taxon>Xylariomycetidae</taxon>
        <taxon>Xylariales</taxon>
        <taxon>Xylariaceae</taxon>
        <taxon>Anthostomella</taxon>
    </lineage>
</organism>
<protein>
    <submittedName>
        <fullName evidence="2">Uu.00g117420.m01.CDS01</fullName>
    </submittedName>
</protein>
<keyword evidence="3" id="KW-1185">Reference proteome</keyword>
<evidence type="ECO:0000313" key="3">
    <source>
        <dbReference type="Proteomes" id="UP001295740"/>
    </source>
</evidence>
<evidence type="ECO:0000313" key="2">
    <source>
        <dbReference type="EMBL" id="CAJ2504348.1"/>
    </source>
</evidence>